<dbReference type="InterPro" id="IPR008930">
    <property type="entry name" value="Terpenoid_cyclase/PrenylTrfase"/>
</dbReference>
<evidence type="ECO:0000256" key="1">
    <source>
        <dbReference type="ARBA" id="ARBA00001946"/>
    </source>
</evidence>
<evidence type="ECO:0000313" key="21">
    <source>
        <dbReference type="Proteomes" id="UP000030742"/>
    </source>
</evidence>
<dbReference type="SUPFAM" id="SSF48239">
    <property type="entry name" value="Terpenoid cyclases/Protein prenyltransferases"/>
    <property type="match status" value="1"/>
</dbReference>
<dbReference type="EMBL" id="KB631874">
    <property type="protein sequence ID" value="ERL86879.1"/>
    <property type="molecule type" value="Genomic_DNA"/>
</dbReference>
<comment type="subunit">
    <text evidence="14">Heterodimer of FNTA and PGGT1B. PGGT1B mediates interaction with substrate peptides.</text>
</comment>
<evidence type="ECO:0000256" key="15">
    <source>
        <dbReference type="ARBA" id="ARBA00078363"/>
    </source>
</evidence>
<dbReference type="InterPro" id="IPR045089">
    <property type="entry name" value="PGGT1B-like"/>
</dbReference>
<evidence type="ECO:0000256" key="14">
    <source>
        <dbReference type="ARBA" id="ARBA00065714"/>
    </source>
</evidence>
<evidence type="ECO:0000256" key="5">
    <source>
        <dbReference type="ARBA" id="ARBA00020603"/>
    </source>
</evidence>
<dbReference type="KEGG" id="dpa:109542818"/>
<dbReference type="STRING" id="77166.N6SY11"/>
<evidence type="ECO:0000256" key="7">
    <source>
        <dbReference type="ARBA" id="ARBA00022679"/>
    </source>
</evidence>
<keyword evidence="7" id="KW-0808">Transferase</keyword>
<comment type="cofactor">
    <cofactor evidence="2">
        <name>Zn(2+)</name>
        <dbReference type="ChEBI" id="CHEBI:29105"/>
    </cofactor>
</comment>
<feature type="non-terminal residue" evidence="17">
    <location>
        <position position="1"/>
    </location>
</feature>
<evidence type="ECO:0000256" key="12">
    <source>
        <dbReference type="ARBA" id="ARBA00031713"/>
    </source>
</evidence>
<dbReference type="EnsemblMetazoa" id="XM_019912218.1">
    <property type="protein sequence ID" value="XP_019767777.1"/>
    <property type="gene ID" value="LOC109542818"/>
</dbReference>
<keyword evidence="6" id="KW-0637">Prenyltransferase</keyword>
<keyword evidence="10" id="KW-0862">Zinc</keyword>
<evidence type="ECO:0000256" key="3">
    <source>
        <dbReference type="ARBA" id="ARBA00010497"/>
    </source>
</evidence>
<keyword evidence="9" id="KW-0677">Repeat</keyword>
<dbReference type="FunFam" id="1.50.10.20:FF:000005">
    <property type="entry name" value="Geranylgeranyl transferase type-1 subunit beta"/>
    <property type="match status" value="1"/>
</dbReference>
<dbReference type="Proteomes" id="UP000030742">
    <property type="component" value="Unassembled WGS sequence"/>
</dbReference>
<dbReference type="EC" id="2.5.1.59" evidence="4"/>
<comment type="catalytic activity">
    <reaction evidence="13">
        <text>geranylgeranyl diphosphate + L-cysteinyl-[protein] = S-geranylgeranyl-L-cysteinyl-[protein] + diphosphate</text>
        <dbReference type="Rhea" id="RHEA:21240"/>
        <dbReference type="Rhea" id="RHEA-COMP:10131"/>
        <dbReference type="Rhea" id="RHEA-COMP:11537"/>
        <dbReference type="ChEBI" id="CHEBI:29950"/>
        <dbReference type="ChEBI" id="CHEBI:33019"/>
        <dbReference type="ChEBI" id="CHEBI:57533"/>
        <dbReference type="ChEBI" id="CHEBI:86021"/>
        <dbReference type="EC" id="2.5.1.59"/>
    </reaction>
</comment>
<comment type="similarity">
    <text evidence="3">Belongs to the protein prenyltransferase subunit beta family.</text>
</comment>
<evidence type="ECO:0000256" key="4">
    <source>
        <dbReference type="ARBA" id="ARBA00012700"/>
    </source>
</evidence>
<evidence type="ECO:0000256" key="9">
    <source>
        <dbReference type="ARBA" id="ARBA00022737"/>
    </source>
</evidence>
<dbReference type="InterPro" id="IPR001330">
    <property type="entry name" value="Prenyltrans"/>
</dbReference>
<dbReference type="AlphaFoldDB" id="N6SY11"/>
<evidence type="ECO:0000256" key="8">
    <source>
        <dbReference type="ARBA" id="ARBA00022723"/>
    </source>
</evidence>
<proteinExistence type="inferred from homology"/>
<evidence type="ECO:0000313" key="19">
    <source>
        <dbReference type="EnsemblMetazoa" id="XP_019767777.1"/>
    </source>
</evidence>
<keyword evidence="8" id="KW-0479">Metal-binding</keyword>
<gene>
    <name evidence="19" type="primary">109542818</name>
    <name evidence="18" type="ORF">D910_04282</name>
    <name evidence="17" type="ORF">YQE_10757</name>
</gene>
<name>N6SY11_DENPD</name>
<keyword evidence="11" id="KW-0460">Magnesium</keyword>
<dbReference type="PANTHER" id="PTHR11774">
    <property type="entry name" value="GERANYLGERANYL TRANSFERASE TYPE BETA SUBUNIT"/>
    <property type="match status" value="1"/>
</dbReference>
<dbReference type="GO" id="GO:0046872">
    <property type="term" value="F:metal ion binding"/>
    <property type="evidence" value="ECO:0007669"/>
    <property type="project" value="UniProtKB-KW"/>
</dbReference>
<dbReference type="CDD" id="cd02895">
    <property type="entry name" value="GGTase-I"/>
    <property type="match status" value="1"/>
</dbReference>
<feature type="domain" description="Prenyltransferase alpha-alpha toroid" evidence="16">
    <location>
        <begin position="9"/>
        <end position="327"/>
    </location>
</feature>
<evidence type="ECO:0000256" key="13">
    <source>
        <dbReference type="ARBA" id="ARBA00050428"/>
    </source>
</evidence>
<evidence type="ECO:0000313" key="17">
    <source>
        <dbReference type="EMBL" id="ENN72659.1"/>
    </source>
</evidence>
<dbReference type="EMBL" id="KB741213">
    <property type="protein sequence ID" value="ENN72659.1"/>
    <property type="molecule type" value="Genomic_DNA"/>
</dbReference>
<evidence type="ECO:0000256" key="6">
    <source>
        <dbReference type="ARBA" id="ARBA00022602"/>
    </source>
</evidence>
<dbReference type="Proteomes" id="UP000019118">
    <property type="component" value="Unassembled WGS sequence"/>
</dbReference>
<dbReference type="OrthoDB" id="24893at2759"/>
<sequence length="344" mass="39001">MATLLKLSFQKELHKKYLNRFLNGRMPSFLANMDSNRSIVLYFCVSGLDILGDIDDIPEERKNQMIDWLYSLQVEDDEPVSGFQGSTTINTREYRGKHQAYQWGHIATTYSCLLSLLILGDDLKRVNTKEIIKSLRALQLDDGSYKGAIDGAESDMRFVFCAAAISYILNNWSGIDIEKMLDFILKSISYDGGIGQGPDLESHCGSTFCAIAALALSNNLHILSQEQFKNLRRWLLSRLEIGFNGRPNKPTDTCYSFWTGGALKLLNAYQFIESDDNPNFVLMTQDKYGGFSKWVNSASDPMHTYFGLAGLSLMNYGDLNEMFPALNCTSRIHSRIKKLHLQWE</sequence>
<accession>N6SY11</accession>
<dbReference type="PANTHER" id="PTHR11774:SF4">
    <property type="entry name" value="GERANYLGERANYL TRANSFERASE TYPE-1 SUBUNIT BETA"/>
    <property type="match status" value="1"/>
</dbReference>
<dbReference type="InterPro" id="IPR041960">
    <property type="entry name" value="GGTase_I_beta"/>
</dbReference>
<evidence type="ECO:0000313" key="20">
    <source>
        <dbReference type="Proteomes" id="UP000019118"/>
    </source>
</evidence>
<dbReference type="GO" id="GO:0005953">
    <property type="term" value="C:CAAX-protein geranylgeranyltransferase complex"/>
    <property type="evidence" value="ECO:0007669"/>
    <property type="project" value="InterPro"/>
</dbReference>
<evidence type="ECO:0000259" key="16">
    <source>
        <dbReference type="Pfam" id="PF00432"/>
    </source>
</evidence>
<dbReference type="OMA" id="RWCLMRQ"/>
<keyword evidence="20" id="KW-1185">Reference proteome</keyword>
<evidence type="ECO:0000256" key="11">
    <source>
        <dbReference type="ARBA" id="ARBA00022842"/>
    </source>
</evidence>
<evidence type="ECO:0000313" key="18">
    <source>
        <dbReference type="EMBL" id="ERL86879.1"/>
    </source>
</evidence>
<evidence type="ECO:0000256" key="2">
    <source>
        <dbReference type="ARBA" id="ARBA00001947"/>
    </source>
</evidence>
<dbReference type="Gene3D" id="1.50.10.20">
    <property type="match status" value="1"/>
</dbReference>
<protein>
    <recommendedName>
        <fullName evidence="5">Geranylgeranyl transferase type-1 subunit beta</fullName>
        <ecNumber evidence="4">2.5.1.59</ecNumber>
    </recommendedName>
    <alternativeName>
        <fullName evidence="12">Geranylgeranyl transferase type I subunit beta</fullName>
    </alternativeName>
    <alternativeName>
        <fullName evidence="15">Type I protein geranyl-geranyltransferase subunit beta</fullName>
    </alternativeName>
</protein>
<dbReference type="GO" id="GO:0004662">
    <property type="term" value="F:CAAX-protein geranylgeranyltransferase activity"/>
    <property type="evidence" value="ECO:0007669"/>
    <property type="project" value="UniProtKB-EC"/>
</dbReference>
<evidence type="ECO:0000256" key="10">
    <source>
        <dbReference type="ARBA" id="ARBA00022833"/>
    </source>
</evidence>
<reference evidence="19" key="2">
    <citation type="submission" date="2024-08" db="UniProtKB">
        <authorList>
            <consortium name="EnsemblMetazoa"/>
        </authorList>
    </citation>
    <scope>IDENTIFICATION</scope>
</reference>
<dbReference type="HOGENOM" id="CLU_028946_2_2_1"/>
<comment type="cofactor">
    <cofactor evidence="1">
        <name>Mg(2+)</name>
        <dbReference type="ChEBI" id="CHEBI:18420"/>
    </cofactor>
</comment>
<dbReference type="Pfam" id="PF00432">
    <property type="entry name" value="Prenyltrans"/>
    <property type="match status" value="1"/>
</dbReference>
<reference evidence="20 21" key="1">
    <citation type="journal article" date="2013" name="Genome Biol.">
        <title>Draft genome of the mountain pine beetle, Dendroctonus ponderosae Hopkins, a major forest pest.</title>
        <authorList>
            <person name="Keeling C.I."/>
            <person name="Yuen M.M."/>
            <person name="Liao N.Y."/>
            <person name="Docking T.R."/>
            <person name="Chan S.K."/>
            <person name="Taylor G.A."/>
            <person name="Palmquist D.L."/>
            <person name="Jackman S.D."/>
            <person name="Nguyen A."/>
            <person name="Li M."/>
            <person name="Henderson H."/>
            <person name="Janes J.K."/>
            <person name="Zhao Y."/>
            <person name="Pandoh P."/>
            <person name="Moore R."/>
            <person name="Sperling F.A."/>
            <person name="Huber D.P."/>
            <person name="Birol I."/>
            <person name="Jones S.J."/>
            <person name="Bohlmann J."/>
        </authorList>
    </citation>
    <scope>NUCLEOTIDE SEQUENCE</scope>
</reference>
<organism evidence="17">
    <name type="scientific">Dendroctonus ponderosae</name>
    <name type="common">Mountain pine beetle</name>
    <dbReference type="NCBI Taxonomy" id="77166"/>
    <lineage>
        <taxon>Eukaryota</taxon>
        <taxon>Metazoa</taxon>
        <taxon>Ecdysozoa</taxon>
        <taxon>Arthropoda</taxon>
        <taxon>Hexapoda</taxon>
        <taxon>Insecta</taxon>
        <taxon>Pterygota</taxon>
        <taxon>Neoptera</taxon>
        <taxon>Endopterygota</taxon>
        <taxon>Coleoptera</taxon>
        <taxon>Polyphaga</taxon>
        <taxon>Cucujiformia</taxon>
        <taxon>Curculionidae</taxon>
        <taxon>Scolytinae</taxon>
        <taxon>Dendroctonus</taxon>
    </lineage>
</organism>